<comment type="caution">
    <text evidence="2">The sequence shown here is derived from an EMBL/GenBank/DDBJ whole genome shotgun (WGS) entry which is preliminary data.</text>
</comment>
<evidence type="ECO:0000313" key="3">
    <source>
        <dbReference type="Proteomes" id="UP000242450"/>
    </source>
</evidence>
<feature type="compositionally biased region" description="Polar residues" evidence="1">
    <location>
        <begin position="10"/>
        <end position="20"/>
    </location>
</feature>
<accession>A0A212D3Y5</accession>
<dbReference type="Proteomes" id="UP000242450">
    <property type="component" value="Chromosome 8"/>
</dbReference>
<organism evidence="2 3">
    <name type="scientific">Cervus elaphus hippelaphus</name>
    <name type="common">European red deer</name>
    <dbReference type="NCBI Taxonomy" id="46360"/>
    <lineage>
        <taxon>Eukaryota</taxon>
        <taxon>Metazoa</taxon>
        <taxon>Chordata</taxon>
        <taxon>Craniata</taxon>
        <taxon>Vertebrata</taxon>
        <taxon>Euteleostomi</taxon>
        <taxon>Mammalia</taxon>
        <taxon>Eutheria</taxon>
        <taxon>Laurasiatheria</taxon>
        <taxon>Artiodactyla</taxon>
        <taxon>Ruminantia</taxon>
        <taxon>Pecora</taxon>
        <taxon>Cervidae</taxon>
        <taxon>Cervinae</taxon>
        <taxon>Cervus</taxon>
    </lineage>
</organism>
<feature type="region of interest" description="Disordered" evidence="1">
    <location>
        <begin position="1"/>
        <end position="67"/>
    </location>
</feature>
<dbReference type="PANTHER" id="PTHR39226">
    <property type="entry name" value="RIKEN CDNA 1700013G24 GENE"/>
    <property type="match status" value="1"/>
</dbReference>
<dbReference type="AlphaFoldDB" id="A0A212D3Y5"/>
<name>A0A212D3Y5_CEREH</name>
<evidence type="ECO:0000313" key="2">
    <source>
        <dbReference type="EMBL" id="OWK12971.1"/>
    </source>
</evidence>
<protein>
    <submittedName>
        <fullName evidence="2">Uncharacterized protein</fullName>
    </submittedName>
</protein>
<keyword evidence="3" id="KW-1185">Reference proteome</keyword>
<sequence>MSGHQGGRPSPSNRNASFMAQTPGWPHGPSTTGASNLKRSRTPSGSEASSNPSEPTDRRSSPRLPLRRICMGRPYNSKCVETSHLAKGPKVARKPTCRGNPHCLLCTDRPLGPSNPTFLDQLIKGISYLDRSTNAFYSNYPKSLILPKLAANYLERAANSIHLDHPDHASPRSCCNRSSRAASFDYPCGSTCVVPASSPVNAAQYVDNSANTSCLRGFQSRNLTPILPQRPGIKLPELPLFGNGIFSLGRLPKFWEAIRSGCRAPEPISKPSSWW</sequence>
<evidence type="ECO:0000256" key="1">
    <source>
        <dbReference type="SAM" id="MobiDB-lite"/>
    </source>
</evidence>
<proteinExistence type="predicted"/>
<feature type="compositionally biased region" description="Polar residues" evidence="1">
    <location>
        <begin position="29"/>
        <end position="54"/>
    </location>
</feature>
<dbReference type="EMBL" id="MKHE01000008">
    <property type="protein sequence ID" value="OWK12971.1"/>
    <property type="molecule type" value="Genomic_DNA"/>
</dbReference>
<reference evidence="2 3" key="1">
    <citation type="journal article" date="2018" name="Mol. Genet. Genomics">
        <title>The red deer Cervus elaphus genome CerEla1.0: sequencing, annotating, genes, and chromosomes.</title>
        <authorList>
            <person name="Bana N.A."/>
            <person name="Nyiri A."/>
            <person name="Nagy J."/>
            <person name="Frank K."/>
            <person name="Nagy T."/>
            <person name="Steger V."/>
            <person name="Schiller M."/>
            <person name="Lakatos P."/>
            <person name="Sugar L."/>
            <person name="Horn P."/>
            <person name="Barta E."/>
            <person name="Orosz L."/>
        </authorList>
    </citation>
    <scope>NUCLEOTIDE SEQUENCE [LARGE SCALE GENOMIC DNA]</scope>
    <source>
        <strain evidence="2">Hungarian</strain>
    </source>
</reference>
<dbReference type="OrthoDB" id="9828295at2759"/>
<dbReference type="PANTHER" id="PTHR39226:SF1">
    <property type="entry name" value="RIKEN CDNA 1700013G24 GENE"/>
    <property type="match status" value="1"/>
</dbReference>
<gene>
    <name evidence="2" type="ORF">Celaphus_00014747</name>
</gene>